<feature type="transmembrane region" description="Helical" evidence="2">
    <location>
        <begin position="35"/>
        <end position="55"/>
    </location>
</feature>
<evidence type="ECO:0000259" key="3">
    <source>
        <dbReference type="Pfam" id="PF03407"/>
    </source>
</evidence>
<proteinExistence type="predicted"/>
<dbReference type="Pfam" id="PF03407">
    <property type="entry name" value="Nucleotid_trans"/>
    <property type="match status" value="1"/>
</dbReference>
<accession>A0AAX6F9A6</accession>
<keyword evidence="2" id="KW-1133">Transmembrane helix</keyword>
<sequence>MGLSTLPIHKITMQQPSSPPPSAAEASSVWIRRPAIVVLIVAAVVLPCSVIYLAGPAAPDVLSSSSARWKRSLPFLLVPDSAAAAAANGTNTTDAAAADGVVSNHPEEDNEQARLRKVLEGAATEDKTVILTTLNSAWASKDSVIDIFMESFRIGNGTRGLLEHLVVIAMDREAYERCASFHPHCYALVTEGVDFSGQKNFMSAGYLKMMWRRTNFLREVLEMGYNFVFTDTDIMWFRNPFPHFYPDGDFQIACDHFVGNELDLNNSPNGGFIYVKSNNRTIQFYKFWCASKERYPGRHEQDVLNFIKRDPFVREIGLQMRFLNTAYFGGLCEPSRDFNKVCTMHVNCCIGLSRKIYDLKLMLDDWRNYMAMPPERKISEGHTWSVPKNCSFAPLQH</sequence>
<evidence type="ECO:0000256" key="1">
    <source>
        <dbReference type="SAM" id="MobiDB-lite"/>
    </source>
</evidence>
<keyword evidence="2" id="KW-0472">Membrane</keyword>
<dbReference type="PANTHER" id="PTHR46038">
    <property type="entry name" value="EXPRESSED PROTEIN-RELATED"/>
    <property type="match status" value="1"/>
</dbReference>
<reference evidence="4" key="2">
    <citation type="submission" date="2023-04" db="EMBL/GenBank/DDBJ databases">
        <authorList>
            <person name="Bruccoleri R.E."/>
            <person name="Oakeley E.J."/>
            <person name="Faust A.-M."/>
            <person name="Dessus-Babus S."/>
            <person name="Altorfer M."/>
            <person name="Burckhardt D."/>
            <person name="Oertli M."/>
            <person name="Naumann U."/>
            <person name="Petersen F."/>
            <person name="Wong J."/>
        </authorList>
    </citation>
    <scope>NUCLEOTIDE SEQUENCE</scope>
    <source>
        <strain evidence="4">GSM-AAB239-AS_SAM_17_03QT</strain>
        <tissue evidence="4">Leaf</tissue>
    </source>
</reference>
<name>A0AAX6F9A6_IRIPA</name>
<evidence type="ECO:0000313" key="4">
    <source>
        <dbReference type="EMBL" id="KAJ6813037.1"/>
    </source>
</evidence>
<gene>
    <name evidence="4" type="ORF">M6B38_145115</name>
</gene>
<evidence type="ECO:0000256" key="2">
    <source>
        <dbReference type="SAM" id="Phobius"/>
    </source>
</evidence>
<keyword evidence="5" id="KW-1185">Reference proteome</keyword>
<reference evidence="4" key="1">
    <citation type="journal article" date="2023" name="GigaByte">
        <title>Genome assembly of the bearded iris, Iris pallida Lam.</title>
        <authorList>
            <person name="Bruccoleri R.E."/>
            <person name="Oakeley E.J."/>
            <person name="Faust A.M.E."/>
            <person name="Altorfer M."/>
            <person name="Dessus-Babus S."/>
            <person name="Burckhardt D."/>
            <person name="Oertli M."/>
            <person name="Naumann U."/>
            <person name="Petersen F."/>
            <person name="Wong J."/>
        </authorList>
    </citation>
    <scope>NUCLEOTIDE SEQUENCE</scope>
    <source>
        <strain evidence="4">GSM-AAB239-AS_SAM_17_03QT</strain>
    </source>
</reference>
<dbReference type="PANTHER" id="PTHR46038:SF38">
    <property type="entry name" value="GLYCOSYLTRANSFERASE-RELATED"/>
    <property type="match status" value="1"/>
</dbReference>
<feature type="region of interest" description="Disordered" evidence="1">
    <location>
        <begin position="1"/>
        <end position="24"/>
    </location>
</feature>
<organism evidence="4 5">
    <name type="scientific">Iris pallida</name>
    <name type="common">Sweet iris</name>
    <dbReference type="NCBI Taxonomy" id="29817"/>
    <lineage>
        <taxon>Eukaryota</taxon>
        <taxon>Viridiplantae</taxon>
        <taxon>Streptophyta</taxon>
        <taxon>Embryophyta</taxon>
        <taxon>Tracheophyta</taxon>
        <taxon>Spermatophyta</taxon>
        <taxon>Magnoliopsida</taxon>
        <taxon>Liliopsida</taxon>
        <taxon>Asparagales</taxon>
        <taxon>Iridaceae</taxon>
        <taxon>Iridoideae</taxon>
        <taxon>Irideae</taxon>
        <taxon>Iris</taxon>
    </lineage>
</organism>
<dbReference type="InterPro" id="IPR044821">
    <property type="entry name" value="At1g28695/At4g15970-like"/>
</dbReference>
<protein>
    <recommendedName>
        <fullName evidence="3">Nucleotide-diphospho-sugar transferase domain-containing protein</fullName>
    </recommendedName>
</protein>
<dbReference type="AlphaFoldDB" id="A0AAX6F9A6"/>
<dbReference type="EMBL" id="JANAVB010030816">
    <property type="protein sequence ID" value="KAJ6813037.1"/>
    <property type="molecule type" value="Genomic_DNA"/>
</dbReference>
<evidence type="ECO:0000313" key="5">
    <source>
        <dbReference type="Proteomes" id="UP001140949"/>
    </source>
</evidence>
<feature type="domain" description="Nucleotide-diphospho-sugar transferase" evidence="3">
    <location>
        <begin position="161"/>
        <end position="359"/>
    </location>
</feature>
<keyword evidence="2" id="KW-0812">Transmembrane</keyword>
<dbReference type="InterPro" id="IPR005069">
    <property type="entry name" value="Nucl-diP-sugar_transferase"/>
</dbReference>
<comment type="caution">
    <text evidence="4">The sequence shown here is derived from an EMBL/GenBank/DDBJ whole genome shotgun (WGS) entry which is preliminary data.</text>
</comment>
<dbReference type="Proteomes" id="UP001140949">
    <property type="component" value="Unassembled WGS sequence"/>
</dbReference>